<evidence type="ECO:0000313" key="2">
    <source>
        <dbReference type="Proteomes" id="UP001201812"/>
    </source>
</evidence>
<proteinExistence type="predicted"/>
<comment type="caution">
    <text evidence="1">The sequence shown here is derived from an EMBL/GenBank/DDBJ whole genome shotgun (WGS) entry which is preliminary data.</text>
</comment>
<dbReference type="AlphaFoldDB" id="A0AAD4QWG2"/>
<dbReference type="Proteomes" id="UP001201812">
    <property type="component" value="Unassembled WGS sequence"/>
</dbReference>
<evidence type="ECO:0000313" key="1">
    <source>
        <dbReference type="EMBL" id="KAI1693991.1"/>
    </source>
</evidence>
<name>A0AAD4QWG2_9BILA</name>
<gene>
    <name evidence="1" type="ORF">DdX_20347</name>
</gene>
<protein>
    <submittedName>
        <fullName evidence="1">Uncharacterized protein</fullName>
    </submittedName>
</protein>
<keyword evidence="2" id="KW-1185">Reference proteome</keyword>
<reference evidence="1" key="1">
    <citation type="submission" date="2022-01" db="EMBL/GenBank/DDBJ databases">
        <title>Genome Sequence Resource for Two Populations of Ditylenchus destructor, the Migratory Endoparasitic Phytonematode.</title>
        <authorList>
            <person name="Zhang H."/>
            <person name="Lin R."/>
            <person name="Xie B."/>
        </authorList>
    </citation>
    <scope>NUCLEOTIDE SEQUENCE</scope>
    <source>
        <strain evidence="1">BazhouSP</strain>
    </source>
</reference>
<dbReference type="SUPFAM" id="SSF140996">
    <property type="entry name" value="Hermes dimerisation domain"/>
    <property type="match status" value="1"/>
</dbReference>
<sequence>MMDNLTKFVVTANLSMSVVENPTFLSFLESFQNLAIDNSQNGIPKTPKDLIPSKRTVKNRILDDMEKLKGDLLQHIQQLNDNGGSLTLDFCKNGVDYLAVTAHYISDAWEKINFIILFSPLPGTMKKTTNNIQQLILEDLSKYGTLKTYRSMERRNITIFGFKLYEEQNASGI</sequence>
<accession>A0AAD4QWG2</accession>
<organism evidence="1 2">
    <name type="scientific">Ditylenchus destructor</name>
    <dbReference type="NCBI Taxonomy" id="166010"/>
    <lineage>
        <taxon>Eukaryota</taxon>
        <taxon>Metazoa</taxon>
        <taxon>Ecdysozoa</taxon>
        <taxon>Nematoda</taxon>
        <taxon>Chromadorea</taxon>
        <taxon>Rhabditida</taxon>
        <taxon>Tylenchina</taxon>
        <taxon>Tylenchomorpha</taxon>
        <taxon>Sphaerularioidea</taxon>
        <taxon>Anguinidae</taxon>
        <taxon>Anguininae</taxon>
        <taxon>Ditylenchus</taxon>
    </lineage>
</organism>
<dbReference type="EMBL" id="JAKKPZ010000561">
    <property type="protein sequence ID" value="KAI1693991.1"/>
    <property type="molecule type" value="Genomic_DNA"/>
</dbReference>